<dbReference type="EMBL" id="JBICYV010000001">
    <property type="protein sequence ID" value="MFG3009501.1"/>
    <property type="molecule type" value="Genomic_DNA"/>
</dbReference>
<dbReference type="Pfam" id="PF00067">
    <property type="entry name" value="p450"/>
    <property type="match status" value="1"/>
</dbReference>
<keyword evidence="2 4" id="KW-0560">Oxidoreductase</keyword>
<evidence type="ECO:0000256" key="1">
    <source>
        <dbReference type="ARBA" id="ARBA00010617"/>
    </source>
</evidence>
<dbReference type="PRINTS" id="PR00385">
    <property type="entry name" value="P450"/>
</dbReference>
<sequence>MTELTDTSGPATPADPVAFPQDRTCPYHPPTGYDPLRDGRPLSRVTLYDGREVWVVTSHATARALLADPRLSTERRRPGFPVPTPRFEAGRNRRVALLGLDDPEHHRQRRMLIPSFTVKRAAALRPWIQRIVDGLLDTMIAQGPPAELVSAFALPVPSMVICGLLGVPYADHEFFEEQSRRLLRGPTGADTVAARERLEEYLGGLIDAKAKEAEPGDGILDELVHQRLRTGELDRTDAVSLAIILLVAGHETTANMISLGTYTLLQHPDRLAELRADPSLLPAAVEELMRMLSIAEGLQRVALEDIEIAGTTIRAGDGVLFSTSVINRDTSVYDDPDALDFHRPDRHHIAFGFGIHQCLGQNLARAELEIALGSLFTRLPGLRPAVPAEEIPFKPGDTIQGMLELPVTW</sequence>
<comment type="caution">
    <text evidence="4">The sequence shown here is derived from an EMBL/GenBank/DDBJ whole genome shotgun (WGS) entry which is preliminary data.</text>
</comment>
<dbReference type="InterPro" id="IPR017972">
    <property type="entry name" value="Cyt_P450_CS"/>
</dbReference>
<evidence type="ECO:0000256" key="3">
    <source>
        <dbReference type="SAM" id="MobiDB-lite"/>
    </source>
</evidence>
<dbReference type="PROSITE" id="PS00086">
    <property type="entry name" value="CYTOCHROME_P450"/>
    <property type="match status" value="1"/>
</dbReference>
<evidence type="ECO:0000313" key="5">
    <source>
        <dbReference type="Proteomes" id="UP001604267"/>
    </source>
</evidence>
<feature type="compositionally biased region" description="Polar residues" evidence="3">
    <location>
        <begin position="1"/>
        <end position="10"/>
    </location>
</feature>
<dbReference type="PANTHER" id="PTHR46696:SF1">
    <property type="entry name" value="CYTOCHROME P450 YJIB-RELATED"/>
    <property type="match status" value="1"/>
</dbReference>
<comment type="similarity">
    <text evidence="1 2">Belongs to the cytochrome P450 family.</text>
</comment>
<dbReference type="EC" id="1.14.-.-" evidence="4"/>
<organism evidence="4 5">
    <name type="scientific">Streptomyces cinerochromogenes</name>
    <dbReference type="NCBI Taxonomy" id="66422"/>
    <lineage>
        <taxon>Bacteria</taxon>
        <taxon>Bacillati</taxon>
        <taxon>Actinomycetota</taxon>
        <taxon>Actinomycetes</taxon>
        <taxon>Kitasatosporales</taxon>
        <taxon>Streptomycetaceae</taxon>
        <taxon>Streptomyces</taxon>
    </lineage>
</organism>
<dbReference type="SUPFAM" id="SSF48264">
    <property type="entry name" value="Cytochrome P450"/>
    <property type="match status" value="1"/>
</dbReference>
<dbReference type="InterPro" id="IPR001128">
    <property type="entry name" value="Cyt_P450"/>
</dbReference>
<dbReference type="RefSeq" id="WP_388316814.1">
    <property type="nucleotide sequence ID" value="NZ_JBIBCC010000003.1"/>
</dbReference>
<evidence type="ECO:0000313" key="4">
    <source>
        <dbReference type="EMBL" id="MFG3009501.1"/>
    </source>
</evidence>
<reference evidence="4 5" key="1">
    <citation type="submission" date="2024-10" db="EMBL/GenBank/DDBJ databases">
        <title>The Natural Products Discovery Center: Release of the First 8490 Sequenced Strains for Exploring Actinobacteria Biosynthetic Diversity.</title>
        <authorList>
            <person name="Kalkreuter E."/>
            <person name="Kautsar S.A."/>
            <person name="Yang D."/>
            <person name="Bader C.D."/>
            <person name="Teijaro C.N."/>
            <person name="Fluegel L."/>
            <person name="Davis C.M."/>
            <person name="Simpson J.R."/>
            <person name="Lauterbach L."/>
            <person name="Steele A.D."/>
            <person name="Gui C."/>
            <person name="Meng S."/>
            <person name="Li G."/>
            <person name="Viehrig K."/>
            <person name="Ye F."/>
            <person name="Su P."/>
            <person name="Kiefer A.F."/>
            <person name="Nichols A."/>
            <person name="Cepeda A.J."/>
            <person name="Yan W."/>
            <person name="Fan B."/>
            <person name="Jiang Y."/>
            <person name="Adhikari A."/>
            <person name="Zheng C.-J."/>
            <person name="Schuster L."/>
            <person name="Cowan T.M."/>
            <person name="Smanski M.J."/>
            <person name="Chevrette M.G."/>
            <person name="De Carvalho L.P.S."/>
            <person name="Shen B."/>
        </authorList>
    </citation>
    <scope>NUCLEOTIDE SEQUENCE [LARGE SCALE GENOMIC DNA]</scope>
    <source>
        <strain evidence="4 5">NPDC048320</strain>
    </source>
</reference>
<dbReference type="GO" id="GO:0016491">
    <property type="term" value="F:oxidoreductase activity"/>
    <property type="evidence" value="ECO:0007669"/>
    <property type="project" value="UniProtKB-KW"/>
</dbReference>
<keyword evidence="2" id="KW-0503">Monooxygenase</keyword>
<accession>A0ABW7B1A5</accession>
<feature type="region of interest" description="Disordered" evidence="3">
    <location>
        <begin position="1"/>
        <end position="38"/>
    </location>
</feature>
<dbReference type="PRINTS" id="PR00359">
    <property type="entry name" value="BP450"/>
</dbReference>
<dbReference type="Proteomes" id="UP001604267">
    <property type="component" value="Unassembled WGS sequence"/>
</dbReference>
<evidence type="ECO:0000256" key="2">
    <source>
        <dbReference type="RuleBase" id="RU000461"/>
    </source>
</evidence>
<protein>
    <submittedName>
        <fullName evidence="4">Cytochrome P450</fullName>
        <ecNumber evidence="4">1.14.-.-</ecNumber>
    </submittedName>
</protein>
<keyword evidence="5" id="KW-1185">Reference proteome</keyword>
<dbReference type="CDD" id="cd11030">
    <property type="entry name" value="CYP105-like"/>
    <property type="match status" value="1"/>
</dbReference>
<keyword evidence="2" id="KW-0479">Metal-binding</keyword>
<name>A0ABW7B1A5_9ACTN</name>
<keyword evidence="2" id="KW-0408">Iron</keyword>
<keyword evidence="2" id="KW-0349">Heme</keyword>
<dbReference type="InterPro" id="IPR036396">
    <property type="entry name" value="Cyt_P450_sf"/>
</dbReference>
<dbReference type="PANTHER" id="PTHR46696">
    <property type="entry name" value="P450, PUTATIVE (EUROFUNG)-RELATED"/>
    <property type="match status" value="1"/>
</dbReference>
<dbReference type="Gene3D" id="1.10.630.10">
    <property type="entry name" value="Cytochrome P450"/>
    <property type="match status" value="1"/>
</dbReference>
<gene>
    <name evidence="4" type="ORF">ACGFZB_03395</name>
</gene>
<dbReference type="InterPro" id="IPR002397">
    <property type="entry name" value="Cyt_P450_B"/>
</dbReference>
<proteinExistence type="inferred from homology"/>